<comment type="caution">
    <text evidence="1">The sequence shown here is derived from an EMBL/GenBank/DDBJ whole genome shotgun (WGS) entry which is preliminary data.</text>
</comment>
<accession>A0A2S6A8M9</accession>
<reference evidence="1 2" key="1">
    <citation type="submission" date="2018-02" db="EMBL/GenBank/DDBJ databases">
        <title>8 Nocardia nova and 1 Nocardia cyriacigeorgica strain used for evolution to TMP-SMX.</title>
        <authorList>
            <person name="Mehta H."/>
            <person name="Weng J."/>
            <person name="Shamoo Y."/>
        </authorList>
    </citation>
    <scope>NUCLEOTIDE SEQUENCE [LARGE SCALE GENOMIC DNA]</scope>
    <source>
        <strain evidence="1 2">BAA2227</strain>
    </source>
</reference>
<organism evidence="1 2">
    <name type="scientific">Nocardia nova</name>
    <dbReference type="NCBI Taxonomy" id="37330"/>
    <lineage>
        <taxon>Bacteria</taxon>
        <taxon>Bacillati</taxon>
        <taxon>Actinomycetota</taxon>
        <taxon>Actinomycetes</taxon>
        <taxon>Mycobacteriales</taxon>
        <taxon>Nocardiaceae</taxon>
        <taxon>Nocardia</taxon>
    </lineage>
</organism>
<dbReference type="Proteomes" id="UP000238356">
    <property type="component" value="Unassembled WGS sequence"/>
</dbReference>
<evidence type="ECO:0000313" key="1">
    <source>
        <dbReference type="EMBL" id="PPJ29337.1"/>
    </source>
</evidence>
<protein>
    <submittedName>
        <fullName evidence="1">Uncharacterized protein</fullName>
    </submittedName>
</protein>
<sequence length="119" mass="13327">MGITVFVIPMQGYILCLSNAHEQCGCDSYFRVRSDRLECRRIPISGVKQRCAAIAAWLDLQGHIVCSCFTVISDDNSFIFLPGPDAAPRIGLCYFTEVVPRVQPCFFIFIQCGRLGRCI</sequence>
<dbReference type="EMBL" id="PSZD01000006">
    <property type="protein sequence ID" value="PPJ29337.1"/>
    <property type="molecule type" value="Genomic_DNA"/>
</dbReference>
<dbReference type="AlphaFoldDB" id="A0A2S6A8M9"/>
<evidence type="ECO:0000313" key="2">
    <source>
        <dbReference type="Proteomes" id="UP000238356"/>
    </source>
</evidence>
<gene>
    <name evidence="1" type="ORF">C5F51_13000</name>
</gene>
<proteinExistence type="predicted"/>
<keyword evidence="2" id="KW-1185">Reference proteome</keyword>
<name>A0A2S6A8M9_9NOCA</name>